<keyword evidence="4" id="KW-1185">Reference proteome</keyword>
<dbReference type="InterPro" id="IPR057326">
    <property type="entry name" value="KR_dom"/>
</dbReference>
<evidence type="ECO:0000313" key="3">
    <source>
        <dbReference type="EMBL" id="CAH0417064.1"/>
    </source>
</evidence>
<dbReference type="PROSITE" id="PS00061">
    <property type="entry name" value="ADH_SHORT"/>
    <property type="match status" value="1"/>
</dbReference>
<dbReference type="Proteomes" id="UP000789707">
    <property type="component" value="Unassembled WGS sequence"/>
</dbReference>
<feature type="domain" description="Ketoreductase" evidence="2">
    <location>
        <begin position="6"/>
        <end position="183"/>
    </location>
</feature>
<dbReference type="Pfam" id="PF13561">
    <property type="entry name" value="adh_short_C2"/>
    <property type="match status" value="1"/>
</dbReference>
<sequence>MQLTDKIVLVTGSTRGIGLATAHAFAAAGAQVILHGRKQPSDEILAQFTDYQHQPAVCLGDLADENAVAELLAAVKEIGFVDILVNNAGITDDSLAMGMKPAQFMHVIQTNLIGTFNLTQPIFKQMLKKRTGTIINMSSVVGIGGNVGQANYAASKAGIIGLTKTLAKEGAMRGIRVNAIAPGMIATDMTAVLSEKVQTEILEQIPLKRFGEAQEIAQTALFLAQNDYITGQTIVVDGGMIG</sequence>
<dbReference type="SMART" id="SM00822">
    <property type="entry name" value="PKS_KR"/>
    <property type="match status" value="1"/>
</dbReference>
<comment type="caution">
    <text evidence="3">The sequence shown here is derived from an EMBL/GenBank/DDBJ whole genome shotgun (WGS) entry which is preliminary data.</text>
</comment>
<dbReference type="InterPro" id="IPR002347">
    <property type="entry name" value="SDR_fam"/>
</dbReference>
<protein>
    <submittedName>
        <fullName evidence="3">3-oxoacyl-[acyl-carrier-protein] reductase FabG</fullName>
        <ecNumber evidence="3">1.1.1.100</ecNumber>
    </submittedName>
</protein>
<dbReference type="PANTHER" id="PTHR42879">
    <property type="entry name" value="3-OXOACYL-(ACYL-CARRIER-PROTEIN) REDUCTASE"/>
    <property type="match status" value="1"/>
</dbReference>
<dbReference type="EMBL" id="CAKKNS010000006">
    <property type="protein sequence ID" value="CAH0417064.1"/>
    <property type="molecule type" value="Genomic_DNA"/>
</dbReference>
<proteinExistence type="inferred from homology"/>
<evidence type="ECO:0000259" key="2">
    <source>
        <dbReference type="SMART" id="SM00822"/>
    </source>
</evidence>
<dbReference type="InterPro" id="IPR036291">
    <property type="entry name" value="NAD(P)-bd_dom_sf"/>
</dbReference>
<reference evidence="3 4" key="1">
    <citation type="submission" date="2021-11" db="EMBL/GenBank/DDBJ databases">
        <authorList>
            <person name="Depoorter E."/>
        </authorList>
    </citation>
    <scope>NUCLEOTIDE SEQUENCE [LARGE SCALE GENOMIC DNA]</scope>
    <source>
        <strain evidence="3 4">LMG 24289</strain>
    </source>
</reference>
<dbReference type="Gene3D" id="3.40.50.720">
    <property type="entry name" value="NAD(P)-binding Rossmann-like Domain"/>
    <property type="match status" value="1"/>
</dbReference>
<evidence type="ECO:0000313" key="4">
    <source>
        <dbReference type="Proteomes" id="UP000789707"/>
    </source>
</evidence>
<comment type="similarity">
    <text evidence="1">Belongs to the short-chain dehydrogenases/reductases (SDR) family.</text>
</comment>
<dbReference type="GO" id="GO:0004316">
    <property type="term" value="F:3-oxoacyl-[acyl-carrier-protein] reductase (NADPH) activity"/>
    <property type="evidence" value="ECO:0007669"/>
    <property type="project" value="UniProtKB-EC"/>
</dbReference>
<accession>A0ABM8Z721</accession>
<evidence type="ECO:0000256" key="1">
    <source>
        <dbReference type="ARBA" id="ARBA00006484"/>
    </source>
</evidence>
<name>A0ABM8Z721_9LACO</name>
<dbReference type="RefSeq" id="WP_230097100.1">
    <property type="nucleotide sequence ID" value="NZ_CAKKNS010000006.1"/>
</dbReference>
<gene>
    <name evidence="3" type="primary">fabG</name>
    <name evidence="3" type="ORF">WFA24289_01381</name>
</gene>
<dbReference type="SUPFAM" id="SSF51735">
    <property type="entry name" value="NAD(P)-binding Rossmann-fold domains"/>
    <property type="match status" value="1"/>
</dbReference>
<dbReference type="PRINTS" id="PR00081">
    <property type="entry name" value="GDHRDH"/>
</dbReference>
<dbReference type="InterPro" id="IPR050259">
    <property type="entry name" value="SDR"/>
</dbReference>
<dbReference type="InterPro" id="IPR020904">
    <property type="entry name" value="Sc_DH/Rdtase_CS"/>
</dbReference>
<dbReference type="PANTHER" id="PTHR42879:SF2">
    <property type="entry name" value="3-OXOACYL-[ACYL-CARRIER-PROTEIN] REDUCTASE FABG"/>
    <property type="match status" value="1"/>
</dbReference>
<dbReference type="NCBIfam" id="NF009466">
    <property type="entry name" value="PRK12826.1-2"/>
    <property type="match status" value="1"/>
</dbReference>
<organism evidence="3 4">
    <name type="scientific">Periweissella fabaria</name>
    <dbReference type="NCBI Taxonomy" id="546157"/>
    <lineage>
        <taxon>Bacteria</taxon>
        <taxon>Bacillati</taxon>
        <taxon>Bacillota</taxon>
        <taxon>Bacilli</taxon>
        <taxon>Lactobacillales</taxon>
        <taxon>Lactobacillaceae</taxon>
        <taxon>Periweissella</taxon>
    </lineage>
</organism>
<dbReference type="EC" id="1.1.1.100" evidence="3"/>
<keyword evidence="3" id="KW-0560">Oxidoreductase</keyword>
<dbReference type="PRINTS" id="PR00080">
    <property type="entry name" value="SDRFAMILY"/>
</dbReference>